<gene>
    <name evidence="1" type="ORF">QTG54_006224</name>
</gene>
<evidence type="ECO:0000313" key="1">
    <source>
        <dbReference type="EMBL" id="KAK1742627.1"/>
    </source>
</evidence>
<evidence type="ECO:0000313" key="2">
    <source>
        <dbReference type="Proteomes" id="UP001224775"/>
    </source>
</evidence>
<evidence type="ECO:0008006" key="3">
    <source>
        <dbReference type="Google" id="ProtNLM"/>
    </source>
</evidence>
<keyword evidence="2" id="KW-1185">Reference proteome</keyword>
<proteinExistence type="predicted"/>
<dbReference type="Proteomes" id="UP001224775">
    <property type="component" value="Unassembled WGS sequence"/>
</dbReference>
<dbReference type="InterPro" id="IPR026906">
    <property type="entry name" value="LRR_5"/>
</dbReference>
<name>A0AAD8YBX6_9STRA</name>
<organism evidence="1 2">
    <name type="scientific">Skeletonema marinoi</name>
    <dbReference type="NCBI Taxonomy" id="267567"/>
    <lineage>
        <taxon>Eukaryota</taxon>
        <taxon>Sar</taxon>
        <taxon>Stramenopiles</taxon>
        <taxon>Ochrophyta</taxon>
        <taxon>Bacillariophyta</taxon>
        <taxon>Coscinodiscophyceae</taxon>
        <taxon>Thalassiosirophycidae</taxon>
        <taxon>Thalassiosirales</taxon>
        <taxon>Skeletonemataceae</taxon>
        <taxon>Skeletonema</taxon>
        <taxon>Skeletonema marinoi-dohrnii complex</taxon>
    </lineage>
</organism>
<feature type="non-terminal residue" evidence="1">
    <location>
        <position position="99"/>
    </location>
</feature>
<dbReference type="Pfam" id="PF13306">
    <property type="entry name" value="LRR_5"/>
    <property type="match status" value="1"/>
</dbReference>
<accession>A0AAD8YBX6</accession>
<dbReference type="Gene3D" id="3.80.10.10">
    <property type="entry name" value="Ribonuclease Inhibitor"/>
    <property type="match status" value="1"/>
</dbReference>
<reference evidence="1" key="1">
    <citation type="submission" date="2023-06" db="EMBL/GenBank/DDBJ databases">
        <title>Survivors Of The Sea: Transcriptome response of Skeletonema marinoi to long-term dormancy.</title>
        <authorList>
            <person name="Pinder M.I.M."/>
            <person name="Kourtchenko O."/>
            <person name="Robertson E.K."/>
            <person name="Larsson T."/>
            <person name="Maumus F."/>
            <person name="Osuna-Cruz C.M."/>
            <person name="Vancaester E."/>
            <person name="Stenow R."/>
            <person name="Vandepoele K."/>
            <person name="Ploug H."/>
            <person name="Bruchert V."/>
            <person name="Godhe A."/>
            <person name="Topel M."/>
        </authorList>
    </citation>
    <scope>NUCLEOTIDE SEQUENCE</scope>
    <source>
        <strain evidence="1">R05AC</strain>
    </source>
</reference>
<dbReference type="InterPro" id="IPR032675">
    <property type="entry name" value="LRR_dom_sf"/>
</dbReference>
<dbReference type="EMBL" id="JATAAI010000010">
    <property type="protein sequence ID" value="KAK1742627.1"/>
    <property type="molecule type" value="Genomic_DNA"/>
</dbReference>
<protein>
    <recommendedName>
        <fullName evidence="3">Leucine-rich repeat domain-containing protein</fullName>
    </recommendedName>
</protein>
<dbReference type="AlphaFoldDB" id="A0AAD8YBX6"/>
<comment type="caution">
    <text evidence="1">The sequence shown here is derived from an EMBL/GenBank/DDBJ whole genome shotgun (WGS) entry which is preliminary data.</text>
</comment>
<sequence length="99" mass="11096">MMAEAQADDGEVFVYTGGDQVVPDDVRRVRIAKSVKIIPANAFDRREHLIDVEFHDGIERIEEWAFNCCYSLRSVKLLGVKIIGTAAFCNCSGLTDIKF</sequence>